<dbReference type="InterPro" id="IPR011701">
    <property type="entry name" value="MFS"/>
</dbReference>
<keyword evidence="5" id="KW-0762">Sugar transport</keyword>
<keyword evidence="6 10" id="KW-0812">Transmembrane</keyword>
<evidence type="ECO:0000256" key="5">
    <source>
        <dbReference type="ARBA" id="ARBA00022597"/>
    </source>
</evidence>
<dbReference type="InterPro" id="IPR036259">
    <property type="entry name" value="MFS_trans_sf"/>
</dbReference>
<gene>
    <name evidence="12" type="ORF">AN477_07205</name>
</gene>
<feature type="transmembrane region" description="Helical" evidence="10">
    <location>
        <begin position="58"/>
        <end position="77"/>
    </location>
</feature>
<dbReference type="AlphaFoldDB" id="A0A0P9CF34"/>
<evidence type="ECO:0000259" key="11">
    <source>
        <dbReference type="PROSITE" id="PS50850"/>
    </source>
</evidence>
<dbReference type="PROSITE" id="PS50850">
    <property type="entry name" value="MFS"/>
    <property type="match status" value="1"/>
</dbReference>
<dbReference type="EMBL" id="LJCO01000033">
    <property type="protein sequence ID" value="KPV44408.1"/>
    <property type="molecule type" value="Genomic_DNA"/>
</dbReference>
<evidence type="ECO:0000256" key="2">
    <source>
        <dbReference type="ARBA" id="ARBA00006523"/>
    </source>
</evidence>
<evidence type="ECO:0000313" key="13">
    <source>
        <dbReference type="Proteomes" id="UP000050482"/>
    </source>
</evidence>
<dbReference type="Gene3D" id="1.20.1250.20">
    <property type="entry name" value="MFS general substrate transporter like domains"/>
    <property type="match status" value="2"/>
</dbReference>
<feature type="transmembrane region" description="Helical" evidence="10">
    <location>
        <begin position="249"/>
        <end position="272"/>
    </location>
</feature>
<reference evidence="12 13" key="1">
    <citation type="submission" date="2015-09" db="EMBL/GenBank/DDBJ databases">
        <title>Draft genome sequence of Alicyclobacillus ferrooxydans DSM 22381.</title>
        <authorList>
            <person name="Hemp J."/>
        </authorList>
    </citation>
    <scope>NUCLEOTIDE SEQUENCE [LARGE SCALE GENOMIC DNA]</scope>
    <source>
        <strain evidence="12 13">TC-34</strain>
    </source>
</reference>
<feature type="transmembrane region" description="Helical" evidence="10">
    <location>
        <begin position="402"/>
        <end position="419"/>
    </location>
</feature>
<keyword evidence="3" id="KW-0813">Transport</keyword>
<evidence type="ECO:0000256" key="6">
    <source>
        <dbReference type="ARBA" id="ARBA00022692"/>
    </source>
</evidence>
<feature type="transmembrane region" description="Helical" evidence="10">
    <location>
        <begin position="284"/>
        <end position="307"/>
    </location>
</feature>
<dbReference type="RefSeq" id="WP_054968495.1">
    <property type="nucleotide sequence ID" value="NZ_LJCO01000033.1"/>
</dbReference>
<evidence type="ECO:0000256" key="1">
    <source>
        <dbReference type="ARBA" id="ARBA00004651"/>
    </source>
</evidence>
<feature type="domain" description="Major facilitator superfamily (MFS) profile" evidence="11">
    <location>
        <begin position="21"/>
        <end position="426"/>
    </location>
</feature>
<dbReference type="STRING" id="471514.AN477_07205"/>
<keyword evidence="8 10" id="KW-0472">Membrane</keyword>
<feature type="transmembrane region" description="Helical" evidence="10">
    <location>
        <begin position="373"/>
        <end position="396"/>
    </location>
</feature>
<dbReference type="CDD" id="cd17471">
    <property type="entry name" value="MFS_Set"/>
    <property type="match status" value="1"/>
</dbReference>
<dbReference type="PATRIC" id="fig|471514.4.peg.3685"/>
<evidence type="ECO:0000256" key="7">
    <source>
        <dbReference type="ARBA" id="ARBA00022989"/>
    </source>
</evidence>
<comment type="subcellular location">
    <subcellularLocation>
        <location evidence="1">Cell membrane</location>
        <topology evidence="1">Multi-pass membrane protein</topology>
    </subcellularLocation>
</comment>
<keyword evidence="13" id="KW-1185">Reference proteome</keyword>
<evidence type="ECO:0000256" key="4">
    <source>
        <dbReference type="ARBA" id="ARBA00022475"/>
    </source>
</evidence>
<comment type="caution">
    <text evidence="12">The sequence shown here is derived from an EMBL/GenBank/DDBJ whole genome shotgun (WGS) entry which is preliminary data.</text>
</comment>
<feature type="transmembrane region" description="Helical" evidence="10">
    <location>
        <begin position="339"/>
        <end position="361"/>
    </location>
</feature>
<organism evidence="12 13">
    <name type="scientific">Alicyclobacillus ferrooxydans</name>
    <dbReference type="NCBI Taxonomy" id="471514"/>
    <lineage>
        <taxon>Bacteria</taxon>
        <taxon>Bacillati</taxon>
        <taxon>Bacillota</taxon>
        <taxon>Bacilli</taxon>
        <taxon>Bacillales</taxon>
        <taxon>Alicyclobacillaceae</taxon>
        <taxon>Alicyclobacillus</taxon>
    </lineage>
</organism>
<sequence length="443" mass="47442">MRLTSSSRPSTSSSVFTRFPGFIVLSLGITLIGVGLSITRPYLSLFYTNVIHMSPLQLGVFTFINGVGGVIASTWLGKLSDSRTPKKDIMLVSTVAAGLGYVSFLFLHAYWPLLIVSTVLLGLGSAAYPQLFAYARESARSAVQGDATIAISTLRSFFSLAWVIGPLVGTWVLSSFHYQGLFVSTGIVFVVVFLLVLLRLERRSRSTSTRATRGPAAGKPKATGSAQGANDISSRSDTTLWATLKTKDVWLSCISFVAISTAMTSNMLYMPLLVTRTLHGSERVVGWVFSLSAGLEIPIMIGLGAVAVRLGKRILLLGGAIFGTAYYLGMAFARAPWEVLALQVLCAVYVSIAVSIGMSYFQDFMPDAPGAATTLYSNTSNVGSMTGSLLGGVIAQAFGFRAVFWLCVGLGVISYVFLLRRRSRSTQDTLSSTLPANVRTSSE</sequence>
<feature type="transmembrane region" description="Helical" evidence="10">
    <location>
        <begin position="89"/>
        <end position="107"/>
    </location>
</feature>
<proteinExistence type="inferred from homology"/>
<dbReference type="SUPFAM" id="SSF103473">
    <property type="entry name" value="MFS general substrate transporter"/>
    <property type="match status" value="1"/>
</dbReference>
<evidence type="ECO:0000256" key="8">
    <source>
        <dbReference type="ARBA" id="ARBA00023136"/>
    </source>
</evidence>
<keyword evidence="4" id="KW-1003">Cell membrane</keyword>
<feature type="transmembrane region" description="Helical" evidence="10">
    <location>
        <begin position="180"/>
        <end position="200"/>
    </location>
</feature>
<comment type="similarity">
    <text evidence="2">Belongs to the major facilitator superfamily. Set transporter family.</text>
</comment>
<dbReference type="GO" id="GO:0022857">
    <property type="term" value="F:transmembrane transporter activity"/>
    <property type="evidence" value="ECO:0007669"/>
    <property type="project" value="InterPro"/>
</dbReference>
<dbReference type="Proteomes" id="UP000050482">
    <property type="component" value="Unassembled WGS sequence"/>
</dbReference>
<dbReference type="Pfam" id="PF07690">
    <property type="entry name" value="MFS_1"/>
    <property type="match status" value="1"/>
</dbReference>
<dbReference type="InterPro" id="IPR020846">
    <property type="entry name" value="MFS_dom"/>
</dbReference>
<feature type="compositionally biased region" description="Polar residues" evidence="9">
    <location>
        <begin position="224"/>
        <end position="233"/>
    </location>
</feature>
<name>A0A0P9CF34_9BACL</name>
<dbReference type="OrthoDB" id="7337792at2"/>
<evidence type="ECO:0000256" key="9">
    <source>
        <dbReference type="SAM" id="MobiDB-lite"/>
    </source>
</evidence>
<evidence type="ECO:0000256" key="10">
    <source>
        <dbReference type="SAM" id="Phobius"/>
    </source>
</evidence>
<evidence type="ECO:0000256" key="3">
    <source>
        <dbReference type="ARBA" id="ARBA00022448"/>
    </source>
</evidence>
<feature type="transmembrane region" description="Helical" evidence="10">
    <location>
        <begin position="314"/>
        <end position="333"/>
    </location>
</feature>
<dbReference type="GO" id="GO:0005886">
    <property type="term" value="C:plasma membrane"/>
    <property type="evidence" value="ECO:0007669"/>
    <property type="project" value="UniProtKB-SubCell"/>
</dbReference>
<accession>A0A0P9CF34</accession>
<dbReference type="PANTHER" id="PTHR23535">
    <property type="entry name" value="SUGAR EFFLUX TRANSPORTER A-RELATED"/>
    <property type="match status" value="1"/>
</dbReference>
<protein>
    <recommendedName>
        <fullName evidence="11">Major facilitator superfamily (MFS) profile domain-containing protein</fullName>
    </recommendedName>
</protein>
<feature type="transmembrane region" description="Helical" evidence="10">
    <location>
        <begin position="21"/>
        <end position="38"/>
    </location>
</feature>
<feature type="transmembrane region" description="Helical" evidence="10">
    <location>
        <begin position="113"/>
        <end position="135"/>
    </location>
</feature>
<evidence type="ECO:0000313" key="12">
    <source>
        <dbReference type="EMBL" id="KPV44408.1"/>
    </source>
</evidence>
<keyword evidence="7 10" id="KW-1133">Transmembrane helix</keyword>
<dbReference type="PANTHER" id="PTHR23535:SF2">
    <property type="entry name" value="SUGAR EFFLUX TRANSPORTER A-RELATED"/>
    <property type="match status" value="1"/>
</dbReference>
<feature type="transmembrane region" description="Helical" evidence="10">
    <location>
        <begin position="156"/>
        <end position="174"/>
    </location>
</feature>
<feature type="region of interest" description="Disordered" evidence="9">
    <location>
        <begin position="208"/>
        <end position="233"/>
    </location>
</feature>